<feature type="compositionally biased region" description="Gly residues" evidence="1">
    <location>
        <begin position="23"/>
        <end position="68"/>
    </location>
</feature>
<dbReference type="OrthoDB" id="6159311at2759"/>
<dbReference type="EnsemblMetazoa" id="G14469.1">
    <property type="protein sequence ID" value="G14469.1:cds"/>
    <property type="gene ID" value="G14469"/>
</dbReference>
<name>A0A8W8IKP5_MAGGI</name>
<feature type="region of interest" description="Disordered" evidence="1">
    <location>
        <begin position="190"/>
        <end position="291"/>
    </location>
</feature>
<feature type="region of interest" description="Disordered" evidence="1">
    <location>
        <begin position="15"/>
        <end position="161"/>
    </location>
</feature>
<proteinExistence type="predicted"/>
<feature type="compositionally biased region" description="Polar residues" evidence="1">
    <location>
        <begin position="141"/>
        <end position="161"/>
    </location>
</feature>
<feature type="compositionally biased region" description="Gly residues" evidence="1">
    <location>
        <begin position="213"/>
        <end position="244"/>
    </location>
</feature>
<sequence>MEAVEKIDMSLDDIIKLNKKQGRGGSNRGGRGGNRGGRGQGQRGQGRRGQGQRGGRGQWQGSRGGFSNRGGARRGNVNRGGTGRGRGQGSGRGGGGMRGSRGGNSVVDRVKGKGPNKYKQLRTNLMRKKQSRGGIGVSPLNRVNSNQNRGASNLGQNRGASNLGQIKSQALSALRQAKLTLAKISAREKRDNIVNQRRGIQMDSQNPRRGRGGGRGGRGRGMGRGGGQGGGGNRQRGGNLQGGRRGWRQPRQQSSVDDSGIITVSVENSRQQTNNSRQQNRPRINRNNLGTQNIREEMLNLKPSARQRYRMNKEIFSRNTTDISLSDRFASGVGAESSGVGDGRRIFL</sequence>
<evidence type="ECO:0000256" key="1">
    <source>
        <dbReference type="SAM" id="MobiDB-lite"/>
    </source>
</evidence>
<dbReference type="OMA" id="FQKNVFA"/>
<accession>A0A8W8IKP5</accession>
<protein>
    <submittedName>
        <fullName evidence="2">Uncharacterized protein</fullName>
    </submittedName>
</protein>
<feature type="compositionally biased region" description="Low complexity" evidence="1">
    <location>
        <begin position="268"/>
        <end position="288"/>
    </location>
</feature>
<evidence type="ECO:0000313" key="2">
    <source>
        <dbReference type="EnsemblMetazoa" id="G14469.1:cds"/>
    </source>
</evidence>
<feature type="compositionally biased region" description="Basic residues" evidence="1">
    <location>
        <begin position="112"/>
        <end position="131"/>
    </location>
</feature>
<dbReference type="Proteomes" id="UP000005408">
    <property type="component" value="Unassembled WGS sequence"/>
</dbReference>
<keyword evidence="3" id="KW-1185">Reference proteome</keyword>
<reference evidence="2" key="1">
    <citation type="submission" date="2022-08" db="UniProtKB">
        <authorList>
            <consortium name="EnsemblMetazoa"/>
        </authorList>
    </citation>
    <scope>IDENTIFICATION</scope>
    <source>
        <strain evidence="2">05x7-T-G4-1.051#20</strain>
    </source>
</reference>
<dbReference type="AlphaFoldDB" id="A0A8W8IKP5"/>
<evidence type="ECO:0000313" key="3">
    <source>
        <dbReference type="Proteomes" id="UP000005408"/>
    </source>
</evidence>
<feature type="compositionally biased region" description="Gly residues" evidence="1">
    <location>
        <begin position="78"/>
        <end position="102"/>
    </location>
</feature>
<organism evidence="2 3">
    <name type="scientific">Magallana gigas</name>
    <name type="common">Pacific oyster</name>
    <name type="synonym">Crassostrea gigas</name>
    <dbReference type="NCBI Taxonomy" id="29159"/>
    <lineage>
        <taxon>Eukaryota</taxon>
        <taxon>Metazoa</taxon>
        <taxon>Spiralia</taxon>
        <taxon>Lophotrochozoa</taxon>
        <taxon>Mollusca</taxon>
        <taxon>Bivalvia</taxon>
        <taxon>Autobranchia</taxon>
        <taxon>Pteriomorphia</taxon>
        <taxon>Ostreida</taxon>
        <taxon>Ostreoidea</taxon>
        <taxon>Ostreidae</taxon>
        <taxon>Magallana</taxon>
    </lineage>
</organism>